<keyword evidence="1" id="KW-1133">Transmembrane helix</keyword>
<name>A0AAN7NHH8_MYCAM</name>
<evidence type="ECO:0000313" key="2">
    <source>
        <dbReference type="EMBL" id="KAK4825959.1"/>
    </source>
</evidence>
<comment type="caution">
    <text evidence="2">The sequence shown here is derived from an EMBL/GenBank/DDBJ whole genome shotgun (WGS) entry which is preliminary data.</text>
</comment>
<feature type="transmembrane region" description="Helical" evidence="1">
    <location>
        <begin position="200"/>
        <end position="221"/>
    </location>
</feature>
<keyword evidence="3" id="KW-1185">Reference proteome</keyword>
<protein>
    <submittedName>
        <fullName evidence="2">Uncharacterized protein</fullName>
    </submittedName>
</protein>
<sequence length="268" mass="30363">MKDFYRSINIKREIRENEGLTLNGAGDLVTKNMEKVEASNAFFTSVFTDKICPEELQAPKICGKVWSNEVLPTVRRIMLGNIKPSGHTLICGTRFNASMRTKGADHGDWGRSQRTGKPKVTTTFNKGQQKDLGNYRPVNLTLIPVEVMEQLPVGTISKHIIESWNGQVFTGLQSSQPDPAGRDISIRPILEHCENTHMTIWLGIVYAYKGLLMTGLLGSAFRQRRQYHHISPVPRVVKHWKRLPREVVESPSLEVFKGRLDEVLRDMV</sequence>
<keyword evidence="1" id="KW-0812">Transmembrane</keyword>
<proteinExistence type="predicted"/>
<dbReference type="AlphaFoldDB" id="A0AAN7NHH8"/>
<gene>
    <name evidence="2" type="ORF">QYF61_003528</name>
</gene>
<keyword evidence="1" id="KW-0472">Membrane</keyword>
<dbReference type="Proteomes" id="UP001333110">
    <property type="component" value="Unassembled WGS sequence"/>
</dbReference>
<dbReference type="EMBL" id="JAUNZN010000002">
    <property type="protein sequence ID" value="KAK4825959.1"/>
    <property type="molecule type" value="Genomic_DNA"/>
</dbReference>
<evidence type="ECO:0000313" key="3">
    <source>
        <dbReference type="Proteomes" id="UP001333110"/>
    </source>
</evidence>
<evidence type="ECO:0000256" key="1">
    <source>
        <dbReference type="SAM" id="Phobius"/>
    </source>
</evidence>
<accession>A0AAN7NHH8</accession>
<reference evidence="2 3" key="1">
    <citation type="journal article" date="2023" name="J. Hered.">
        <title>Chromosome-level genome of the wood stork (Mycteria americana) provides insight into avian chromosome evolution.</title>
        <authorList>
            <person name="Flamio R. Jr."/>
            <person name="Ramstad K.M."/>
        </authorList>
    </citation>
    <scope>NUCLEOTIDE SEQUENCE [LARGE SCALE GENOMIC DNA]</scope>
    <source>
        <strain evidence="2">JAX WOST 10</strain>
    </source>
</reference>
<organism evidence="2 3">
    <name type="scientific">Mycteria americana</name>
    <name type="common">Wood stork</name>
    <dbReference type="NCBI Taxonomy" id="33587"/>
    <lineage>
        <taxon>Eukaryota</taxon>
        <taxon>Metazoa</taxon>
        <taxon>Chordata</taxon>
        <taxon>Craniata</taxon>
        <taxon>Vertebrata</taxon>
        <taxon>Euteleostomi</taxon>
        <taxon>Archelosauria</taxon>
        <taxon>Archosauria</taxon>
        <taxon>Dinosauria</taxon>
        <taxon>Saurischia</taxon>
        <taxon>Theropoda</taxon>
        <taxon>Coelurosauria</taxon>
        <taxon>Aves</taxon>
        <taxon>Neognathae</taxon>
        <taxon>Neoaves</taxon>
        <taxon>Aequornithes</taxon>
        <taxon>Ciconiiformes</taxon>
        <taxon>Ciconiidae</taxon>
        <taxon>Mycteria</taxon>
    </lineage>
</organism>